<accession>A0A383CEH3</accession>
<name>A0A383CEH3_9ZZZZ</name>
<dbReference type="AlphaFoldDB" id="A0A383CEH3"/>
<evidence type="ECO:0000313" key="1">
    <source>
        <dbReference type="EMBL" id="SVE30796.1"/>
    </source>
</evidence>
<gene>
    <name evidence="1" type="ORF">METZ01_LOCUS483650</name>
</gene>
<dbReference type="PANTHER" id="PTHR37460:SF1">
    <property type="entry name" value="ENDONUCLEASE III"/>
    <property type="match status" value="1"/>
</dbReference>
<reference evidence="1" key="1">
    <citation type="submission" date="2018-05" db="EMBL/GenBank/DDBJ databases">
        <authorList>
            <person name="Lanie J.A."/>
            <person name="Ng W.-L."/>
            <person name="Kazmierczak K.M."/>
            <person name="Andrzejewski T.M."/>
            <person name="Davidsen T.M."/>
            <person name="Wayne K.J."/>
            <person name="Tettelin H."/>
            <person name="Glass J.I."/>
            <person name="Rusch D."/>
            <person name="Podicherti R."/>
            <person name="Tsui H.-C.T."/>
            <person name="Winkler M.E."/>
        </authorList>
    </citation>
    <scope>NUCLEOTIDE SEQUENCE</scope>
</reference>
<sequence>MPGFYLYIGSAFGFGGLKARLAHHGKIATRPHWHIDYLRPKTSLESIWYSCDAKKREHLWAEVASEMPGATVLLARFGASDCSCVAHLFYFEQILRDACFKEILFLRSPDHGPIRKAAGGSLANSLR</sequence>
<dbReference type="EMBL" id="UINC01208316">
    <property type="protein sequence ID" value="SVE30796.1"/>
    <property type="molecule type" value="Genomic_DNA"/>
</dbReference>
<protein>
    <recommendedName>
        <fullName evidence="2">GIY-YIG domain-containing protein</fullName>
    </recommendedName>
</protein>
<dbReference type="CDD" id="cd10441">
    <property type="entry name" value="GIY-YIG_COG1833"/>
    <property type="match status" value="1"/>
</dbReference>
<organism evidence="1">
    <name type="scientific">marine metagenome</name>
    <dbReference type="NCBI Taxonomy" id="408172"/>
    <lineage>
        <taxon>unclassified sequences</taxon>
        <taxon>metagenomes</taxon>
        <taxon>ecological metagenomes</taxon>
    </lineage>
</organism>
<dbReference type="PANTHER" id="PTHR37460">
    <property type="entry name" value="ENDONUCLEASE III"/>
    <property type="match status" value="1"/>
</dbReference>
<dbReference type="InterPro" id="IPR002837">
    <property type="entry name" value="DUF123"/>
</dbReference>
<evidence type="ECO:0008006" key="2">
    <source>
        <dbReference type="Google" id="ProtNLM"/>
    </source>
</evidence>
<proteinExistence type="predicted"/>
<dbReference type="Pfam" id="PF01986">
    <property type="entry name" value="DUF123"/>
    <property type="match status" value="1"/>
</dbReference>